<evidence type="ECO:0000313" key="2">
    <source>
        <dbReference type="Proteomes" id="UP000240708"/>
    </source>
</evidence>
<sequence length="50" mass="5870">MDRFYCHVINAVTKSTIFKTYFTKKAGQLSGFFISEEFRSAKKQSDRAER</sequence>
<protein>
    <submittedName>
        <fullName evidence="1">Uncharacterized protein</fullName>
    </submittedName>
</protein>
<evidence type="ECO:0000313" key="1">
    <source>
        <dbReference type="EMBL" id="PSL01427.1"/>
    </source>
</evidence>
<gene>
    <name evidence="1" type="ORF">CLV48_11320</name>
</gene>
<dbReference type="EMBL" id="PYGF01000013">
    <property type="protein sequence ID" value="PSL01427.1"/>
    <property type="molecule type" value="Genomic_DNA"/>
</dbReference>
<name>A0A2P8DW78_9BACT</name>
<keyword evidence="2" id="KW-1185">Reference proteome</keyword>
<reference evidence="1 2" key="1">
    <citation type="submission" date="2018-03" db="EMBL/GenBank/DDBJ databases">
        <title>Genomic Encyclopedia of Archaeal and Bacterial Type Strains, Phase II (KMG-II): from individual species to whole genera.</title>
        <authorList>
            <person name="Goeker M."/>
        </authorList>
    </citation>
    <scope>NUCLEOTIDE SEQUENCE [LARGE SCALE GENOMIC DNA]</scope>
    <source>
        <strain evidence="1 2">DSM 28057</strain>
    </source>
</reference>
<dbReference type="Proteomes" id="UP000240708">
    <property type="component" value="Unassembled WGS sequence"/>
</dbReference>
<comment type="caution">
    <text evidence="1">The sequence shown here is derived from an EMBL/GenBank/DDBJ whole genome shotgun (WGS) entry which is preliminary data.</text>
</comment>
<dbReference type="AlphaFoldDB" id="A0A2P8DW78"/>
<organism evidence="1 2">
    <name type="scientific">Cecembia rubra</name>
    <dbReference type="NCBI Taxonomy" id="1485585"/>
    <lineage>
        <taxon>Bacteria</taxon>
        <taxon>Pseudomonadati</taxon>
        <taxon>Bacteroidota</taxon>
        <taxon>Cytophagia</taxon>
        <taxon>Cytophagales</taxon>
        <taxon>Cyclobacteriaceae</taxon>
        <taxon>Cecembia</taxon>
    </lineage>
</organism>
<accession>A0A2P8DW78</accession>
<proteinExistence type="predicted"/>